<organism evidence="9 10">
    <name type="scientific">Perkinsus olseni</name>
    <name type="common">Perkinsus atlanticus</name>
    <dbReference type="NCBI Taxonomy" id="32597"/>
    <lineage>
        <taxon>Eukaryota</taxon>
        <taxon>Sar</taxon>
        <taxon>Alveolata</taxon>
        <taxon>Perkinsozoa</taxon>
        <taxon>Perkinsea</taxon>
        <taxon>Perkinsida</taxon>
        <taxon>Perkinsidae</taxon>
        <taxon>Perkinsus</taxon>
    </lineage>
</organism>
<dbReference type="Pfam" id="PF00478">
    <property type="entry name" value="IMPDH"/>
    <property type="match status" value="1"/>
</dbReference>
<keyword evidence="3" id="KW-0521">NADP</keyword>
<dbReference type="GO" id="GO:0003755">
    <property type="term" value="F:peptidyl-prolyl cis-trans isomerase activity"/>
    <property type="evidence" value="ECO:0007669"/>
    <property type="project" value="InterPro"/>
</dbReference>
<dbReference type="Gene3D" id="2.40.100.10">
    <property type="entry name" value="Cyclophilin-like"/>
    <property type="match status" value="1"/>
</dbReference>
<gene>
    <name evidence="9" type="primary">GMPR2_3</name>
    <name evidence="9" type="ORF">FOZ63_029535</name>
</gene>
<dbReference type="NCBIfam" id="NF003470">
    <property type="entry name" value="PRK05096.1"/>
    <property type="match status" value="1"/>
</dbReference>
<proteinExistence type="predicted"/>
<name>A0A7J6UQW7_PEROL</name>
<protein>
    <recommendedName>
        <fullName evidence="2">GMP reductase</fullName>
        <ecNumber evidence="1">1.7.1.7</ecNumber>
    </recommendedName>
    <alternativeName>
        <fullName evidence="5">Guanosine 5'-monophosphate oxidoreductase</fullName>
    </alternativeName>
</protein>
<dbReference type="InterPro" id="IPR013785">
    <property type="entry name" value="Aldolase_TIM"/>
</dbReference>
<dbReference type="EMBL" id="JABANO010000256">
    <property type="protein sequence ID" value="KAF4759388.1"/>
    <property type="molecule type" value="Genomic_DNA"/>
</dbReference>
<feature type="non-terminal residue" evidence="9">
    <location>
        <position position="515"/>
    </location>
</feature>
<accession>A0A7J6UQW7</accession>
<evidence type="ECO:0000313" key="9">
    <source>
        <dbReference type="EMBL" id="KAF4759388.1"/>
    </source>
</evidence>
<dbReference type="InterPro" id="IPR015875">
    <property type="entry name" value="IMP_DH/GMP_Rdtase_CS"/>
</dbReference>
<dbReference type="Gene3D" id="3.20.20.70">
    <property type="entry name" value="Aldolase class I"/>
    <property type="match status" value="1"/>
</dbReference>
<dbReference type="CDD" id="cd00381">
    <property type="entry name" value="IMPDH"/>
    <property type="match status" value="1"/>
</dbReference>
<evidence type="ECO:0000256" key="5">
    <source>
        <dbReference type="ARBA" id="ARBA00030699"/>
    </source>
</evidence>
<dbReference type="InterPro" id="IPR050139">
    <property type="entry name" value="GMP_reductase"/>
</dbReference>
<dbReference type="SUPFAM" id="SSF50891">
    <property type="entry name" value="Cyclophilin-like"/>
    <property type="match status" value="1"/>
</dbReference>
<dbReference type="PROSITE" id="PS50072">
    <property type="entry name" value="CSA_PPIASE_2"/>
    <property type="match status" value="1"/>
</dbReference>
<dbReference type="PANTHER" id="PTHR43170">
    <property type="entry name" value="GMP REDUCTASE"/>
    <property type="match status" value="1"/>
</dbReference>
<evidence type="ECO:0000259" key="8">
    <source>
        <dbReference type="PROSITE" id="PS50072"/>
    </source>
</evidence>
<dbReference type="GO" id="GO:0003920">
    <property type="term" value="F:GMP reductase activity"/>
    <property type="evidence" value="ECO:0007669"/>
    <property type="project" value="UniProtKB-EC"/>
</dbReference>
<dbReference type="Pfam" id="PF00160">
    <property type="entry name" value="Pro_isomerase"/>
    <property type="match status" value="1"/>
</dbReference>
<keyword evidence="4" id="KW-0560">Oxidoreductase</keyword>
<dbReference type="PROSITE" id="PS00487">
    <property type="entry name" value="IMP_DH_GMP_RED"/>
    <property type="match status" value="1"/>
</dbReference>
<evidence type="ECO:0000256" key="7">
    <source>
        <dbReference type="ARBA" id="ARBA00048616"/>
    </source>
</evidence>
<evidence type="ECO:0000256" key="6">
    <source>
        <dbReference type="ARBA" id="ARBA00037691"/>
    </source>
</evidence>
<comment type="caution">
    <text evidence="9">The sequence shown here is derived from an EMBL/GenBank/DDBJ whole genome shotgun (WGS) entry which is preliminary data.</text>
</comment>
<dbReference type="PRINTS" id="PR00153">
    <property type="entry name" value="CSAPPISMRASE"/>
</dbReference>
<dbReference type="PANTHER" id="PTHR43170:SF5">
    <property type="entry name" value="GMP REDUCTASE"/>
    <property type="match status" value="1"/>
</dbReference>
<dbReference type="SUPFAM" id="SSF51412">
    <property type="entry name" value="Inosine monophosphate dehydrogenase (IMPDH)"/>
    <property type="match status" value="1"/>
</dbReference>
<evidence type="ECO:0000256" key="1">
    <source>
        <dbReference type="ARBA" id="ARBA00012678"/>
    </source>
</evidence>
<dbReference type="InterPro" id="IPR002130">
    <property type="entry name" value="Cyclophilin-type_PPIase_dom"/>
</dbReference>
<dbReference type="EC" id="1.7.1.7" evidence="1"/>
<comment type="function">
    <text evidence="6">Catalyzes the irreversible NADPH-dependent deamination of GMP to IMP. It functions in the conversion of nucleobase, nucleoside and nucleotide derivatives of G to A nucleotides, and in maintaining the intracellular balance of A and G nucleotides.</text>
</comment>
<evidence type="ECO:0000256" key="2">
    <source>
        <dbReference type="ARBA" id="ARBA00015800"/>
    </source>
</evidence>
<dbReference type="Proteomes" id="UP000553632">
    <property type="component" value="Unassembled WGS sequence"/>
</dbReference>
<comment type="catalytic activity">
    <reaction evidence="7">
        <text>IMP + NH4(+) + NADP(+) = GMP + NADPH + 2 H(+)</text>
        <dbReference type="Rhea" id="RHEA:17185"/>
        <dbReference type="ChEBI" id="CHEBI:15378"/>
        <dbReference type="ChEBI" id="CHEBI:28938"/>
        <dbReference type="ChEBI" id="CHEBI:57783"/>
        <dbReference type="ChEBI" id="CHEBI:58053"/>
        <dbReference type="ChEBI" id="CHEBI:58115"/>
        <dbReference type="ChEBI" id="CHEBI:58349"/>
        <dbReference type="EC" id="1.7.1.7"/>
    </reaction>
</comment>
<reference evidence="9 10" key="1">
    <citation type="submission" date="2020-04" db="EMBL/GenBank/DDBJ databases">
        <title>Perkinsus olseni comparative genomics.</title>
        <authorList>
            <person name="Bogema D.R."/>
        </authorList>
    </citation>
    <scope>NUCLEOTIDE SEQUENCE [LARGE SCALE GENOMIC DNA]</scope>
    <source>
        <strain evidence="9 10">ATCC PRA-207</strain>
    </source>
</reference>
<sequence>VSTGILKDDLIKLKSVMEISKANFICLDVANGYAEAFVEVVKTLRKDFPDKVIMAGNVVTGEMCEELLLSGADIVKVGIGPGSVCTTRKMTGVGYPQLSAVIECADAAHGIGGMIISDGGCTCSGDVCKAFGGGADFVMLGGMLAGHDESGGQLVHDLKSERWYKEFYGMSSDTAMNKYAGGVANYRASEGKSVKVPYRGPVGHTVQDVLGGLRSCCTYVGARALKELSKRTTFVRVTQQLNPVFDHAPAAPQAPKAPPQPTVAAANVASVYKVADAGIIVALFFFFGISVMSSTALPITCENFRALCTGETGLGYWLRPRWYQNTRMYRIIPGFMCQGGDFNFGNGGMGESIYGQFMRNERFAFSHSKRGVLSMADAGWEHSNNSNFFITFGPQKHLDSKHVAFGAIEHGMEVLDAIEKVGTIGGKPKRPVIIHKSGELNVDLLRREAIEANEGLPLGSEEYVERSADSWGNPDPEIDDGDIYCMPERLTMPDQYSPVPDHLFRRAKAQWDNQL</sequence>
<evidence type="ECO:0000256" key="4">
    <source>
        <dbReference type="ARBA" id="ARBA00023002"/>
    </source>
</evidence>
<dbReference type="InterPro" id="IPR001093">
    <property type="entry name" value="IMP_DH_GMPRt"/>
</dbReference>
<keyword evidence="10" id="KW-1185">Reference proteome</keyword>
<evidence type="ECO:0000313" key="10">
    <source>
        <dbReference type="Proteomes" id="UP000553632"/>
    </source>
</evidence>
<feature type="domain" description="PPIase cyclophilin-type" evidence="8">
    <location>
        <begin position="298"/>
        <end position="439"/>
    </location>
</feature>
<dbReference type="InterPro" id="IPR029000">
    <property type="entry name" value="Cyclophilin-like_dom_sf"/>
</dbReference>
<evidence type="ECO:0000256" key="3">
    <source>
        <dbReference type="ARBA" id="ARBA00022857"/>
    </source>
</evidence>
<dbReference type="SMART" id="SM01240">
    <property type="entry name" value="IMPDH"/>
    <property type="match status" value="1"/>
</dbReference>
<dbReference type="AlphaFoldDB" id="A0A7J6UQW7"/>